<name>A0ABU1S5V3_9FLAO</name>
<dbReference type="EMBL" id="JAVDTX010000006">
    <property type="protein sequence ID" value="MDR6846030.1"/>
    <property type="molecule type" value="Genomic_DNA"/>
</dbReference>
<evidence type="ECO:0000313" key="2">
    <source>
        <dbReference type="Proteomes" id="UP001261871"/>
    </source>
</evidence>
<dbReference type="Proteomes" id="UP001261871">
    <property type="component" value="Unassembled WGS sequence"/>
</dbReference>
<keyword evidence="2" id="KW-1185">Reference proteome</keyword>
<sequence length="213" mass="25294">MRNSLITLIAIAQSAFLFSQTKKHTYYNNDSNNELIEISESQYLSLKKELSHPLIYEDDSLKVSYLIKMEVTSKLKESTLDYFKKTYDLDKNNFTVINYIDNDPKPTSISSQVPWDIFEDDYIKQIRKIDKVNHLWIINPDVRNLYYYHGNKIGWIKDAENYIQKNFLFFDGLNGGYIILDSSGNYFLHRGEYRKKEVLDKLKELKRKPFKSQ</sequence>
<organism evidence="1 2">
    <name type="scientific">Flavobacterium granuli</name>
    <dbReference type="NCBI Taxonomy" id="280093"/>
    <lineage>
        <taxon>Bacteria</taxon>
        <taxon>Pseudomonadati</taxon>
        <taxon>Bacteroidota</taxon>
        <taxon>Flavobacteriia</taxon>
        <taxon>Flavobacteriales</taxon>
        <taxon>Flavobacteriaceae</taxon>
        <taxon>Flavobacterium</taxon>
    </lineage>
</organism>
<dbReference type="RefSeq" id="WP_310007869.1">
    <property type="nucleotide sequence ID" value="NZ_JAVDTX010000006.1"/>
</dbReference>
<protein>
    <submittedName>
        <fullName evidence="1">Uncharacterized protein</fullName>
    </submittedName>
</protein>
<accession>A0ABU1S5V3</accession>
<gene>
    <name evidence="1" type="ORF">J2W95_002741</name>
</gene>
<comment type="caution">
    <text evidence="1">The sequence shown here is derived from an EMBL/GenBank/DDBJ whole genome shotgun (WGS) entry which is preliminary data.</text>
</comment>
<proteinExistence type="predicted"/>
<reference evidence="1 2" key="1">
    <citation type="submission" date="2023-07" db="EMBL/GenBank/DDBJ databases">
        <title>Sorghum-associated microbial communities from plants grown in Nebraska, USA.</title>
        <authorList>
            <person name="Schachtman D."/>
        </authorList>
    </citation>
    <scope>NUCLEOTIDE SEQUENCE [LARGE SCALE GENOMIC DNA]</scope>
    <source>
        <strain evidence="1 2">BE124</strain>
    </source>
</reference>
<evidence type="ECO:0000313" key="1">
    <source>
        <dbReference type="EMBL" id="MDR6846030.1"/>
    </source>
</evidence>